<evidence type="ECO:0000313" key="2">
    <source>
        <dbReference type="Proteomes" id="UP000053911"/>
    </source>
</evidence>
<accession>A0A101EM39</accession>
<dbReference type="RefSeq" id="WP_015848909.1">
    <property type="nucleotide sequence ID" value="NZ_LGFD01000012.1"/>
</dbReference>
<evidence type="ECO:0000313" key="1">
    <source>
        <dbReference type="EMBL" id="KUK17894.1"/>
    </source>
</evidence>
<reference evidence="2" key="1">
    <citation type="journal article" date="2015" name="MBio">
        <title>Genome-Resolved Metagenomic Analysis Reveals Roles for Candidate Phyla and Other Microbial Community Members in Biogeochemical Transformations in Oil Reservoirs.</title>
        <authorList>
            <person name="Hu P."/>
            <person name="Tom L."/>
            <person name="Singh A."/>
            <person name="Thomas B.C."/>
            <person name="Baker B.J."/>
            <person name="Piceno Y.M."/>
            <person name="Andersen G.L."/>
            <person name="Banfield J.F."/>
        </authorList>
    </citation>
    <scope>NUCLEOTIDE SEQUENCE [LARGE SCALE GENOMIC DNA]</scope>
</reference>
<proteinExistence type="predicted"/>
<dbReference type="PIRSF" id="PIRSF014543">
    <property type="entry name" value="UCP014543"/>
    <property type="match status" value="1"/>
</dbReference>
<dbReference type="EMBL" id="LGFD01000012">
    <property type="protein sequence ID" value="KUK17894.1"/>
    <property type="molecule type" value="Genomic_DNA"/>
</dbReference>
<dbReference type="Pfam" id="PF12646">
    <property type="entry name" value="DUF3783"/>
    <property type="match status" value="1"/>
</dbReference>
<dbReference type="PATRIC" id="fig|172049.5.peg.1644"/>
<dbReference type="GeneID" id="8095612"/>
<gene>
    <name evidence="1" type="ORF">XD54_0825</name>
</gene>
<dbReference type="OMA" id="PEYCRDW"/>
<name>A0A101EM39_9EURY</name>
<protein>
    <recommendedName>
        <fullName evidence="3">DUF3783 domain-containing protein</fullName>
    </recommendedName>
</protein>
<comment type="caution">
    <text evidence="1">The sequence shown here is derived from an EMBL/GenBank/DDBJ whole genome shotgun (WGS) entry which is preliminary data.</text>
</comment>
<dbReference type="AlphaFoldDB" id="A0A101EM39"/>
<sequence>MILVIGFEKEEFFKLKNILSEFKIYGVPEYCRDWVVEEVIEKAPSFKANTNWHWRKFILMHGIPNEKVKEVMKRIKLLGIPDVIFATTTPTSLTWKLEDLLNELIREDEYFRKLKEEKQKMNTFYLKIRKD</sequence>
<organism evidence="1 2">
    <name type="scientific">Thermococcus sibiricus</name>
    <dbReference type="NCBI Taxonomy" id="172049"/>
    <lineage>
        <taxon>Archaea</taxon>
        <taxon>Methanobacteriati</taxon>
        <taxon>Methanobacteriota</taxon>
        <taxon>Thermococci</taxon>
        <taxon>Thermococcales</taxon>
        <taxon>Thermococcaceae</taxon>
        <taxon>Thermococcus</taxon>
    </lineage>
</organism>
<evidence type="ECO:0008006" key="3">
    <source>
        <dbReference type="Google" id="ProtNLM"/>
    </source>
</evidence>
<dbReference type="InterPro" id="IPR016621">
    <property type="entry name" value="UCP014543"/>
</dbReference>
<dbReference type="Proteomes" id="UP000053911">
    <property type="component" value="Unassembled WGS sequence"/>
</dbReference>